<keyword evidence="7 12" id="KW-0862">Zinc</keyword>
<dbReference type="Pfam" id="PF16900">
    <property type="entry name" value="REPA_OB_2"/>
    <property type="match status" value="1"/>
</dbReference>
<dbReference type="GO" id="GO:0006310">
    <property type="term" value="P:DNA recombination"/>
    <property type="evidence" value="ECO:0007669"/>
    <property type="project" value="UniProtKB-KW"/>
</dbReference>
<dbReference type="Gene3D" id="2.40.50.140">
    <property type="entry name" value="Nucleic acid-binding proteins"/>
    <property type="match status" value="4"/>
</dbReference>
<reference evidence="16 17" key="1">
    <citation type="journal article" date="2012" name="Genome Biol.">
        <title>The genome of the polar eukaryotic microalga coccomyxa subellipsoidea reveals traits of cold adaptation.</title>
        <authorList>
            <person name="Blanc G."/>
            <person name="Agarkova I."/>
            <person name="Grimwood J."/>
            <person name="Kuo A."/>
            <person name="Brueggeman A."/>
            <person name="Dunigan D."/>
            <person name="Gurnon J."/>
            <person name="Ladunga I."/>
            <person name="Lindquist E."/>
            <person name="Lucas S."/>
            <person name="Pangilinan J."/>
            <person name="Proschold T."/>
            <person name="Salamov A."/>
            <person name="Schmutz J."/>
            <person name="Weeks D."/>
            <person name="Yamada T."/>
            <person name="Claverie J.M."/>
            <person name="Grigoriev I."/>
            <person name="Van Etten J."/>
            <person name="Lomsadze A."/>
            <person name="Borodovsky M."/>
        </authorList>
    </citation>
    <scope>NUCLEOTIDE SEQUENCE [LARGE SCALE GENOMIC DNA]</scope>
    <source>
        <strain evidence="16 17">C-169</strain>
    </source>
</reference>
<feature type="domain" description="Replication factor-A protein 1 N-terminal" evidence="13">
    <location>
        <begin position="8"/>
        <end position="102"/>
    </location>
</feature>
<evidence type="ECO:0000259" key="13">
    <source>
        <dbReference type="Pfam" id="PF04057"/>
    </source>
</evidence>
<dbReference type="OrthoDB" id="1751331at2759"/>
<evidence type="ECO:0000259" key="15">
    <source>
        <dbReference type="Pfam" id="PF16900"/>
    </source>
</evidence>
<dbReference type="SUPFAM" id="SSF50249">
    <property type="entry name" value="Nucleic acid-binding proteins"/>
    <property type="match status" value="4"/>
</dbReference>
<comment type="caution">
    <text evidence="16">The sequence shown here is derived from an EMBL/GenBank/DDBJ whole genome shotgun (WGS) entry which is preliminary data.</text>
</comment>
<dbReference type="PANTHER" id="PTHR47165">
    <property type="entry name" value="OS03G0429900 PROTEIN"/>
    <property type="match status" value="1"/>
</dbReference>
<dbReference type="RefSeq" id="XP_005644980.1">
    <property type="nucleotide sequence ID" value="XM_005644923.1"/>
</dbReference>
<proteinExistence type="inferred from homology"/>
<organism evidence="16 17">
    <name type="scientific">Coccomyxa subellipsoidea (strain C-169)</name>
    <name type="common">Green microalga</name>
    <dbReference type="NCBI Taxonomy" id="574566"/>
    <lineage>
        <taxon>Eukaryota</taxon>
        <taxon>Viridiplantae</taxon>
        <taxon>Chlorophyta</taxon>
        <taxon>core chlorophytes</taxon>
        <taxon>Trebouxiophyceae</taxon>
        <taxon>Trebouxiophyceae incertae sedis</taxon>
        <taxon>Coccomyxaceae</taxon>
        <taxon>Coccomyxa</taxon>
        <taxon>Coccomyxa subellipsoidea</taxon>
    </lineage>
</organism>
<comment type="function">
    <text evidence="12">Component of the replication protein A complex (RPA) required for DNA recombination, repair and replication. The activity of RPA is mediated by single-stranded DNA binding and protein interactions. Probably involved in repair of double-strand DNA breaks (DSBs) induced by genotoxic stresses.</text>
</comment>
<evidence type="ECO:0000256" key="9">
    <source>
        <dbReference type="ARBA" id="ARBA00023172"/>
    </source>
</evidence>
<dbReference type="InterPro" id="IPR007199">
    <property type="entry name" value="Rep_factor-A_N"/>
</dbReference>
<evidence type="ECO:0000256" key="8">
    <source>
        <dbReference type="ARBA" id="ARBA00023125"/>
    </source>
</evidence>
<protein>
    <recommendedName>
        <fullName evidence="12">Replication protein A subunit</fullName>
    </recommendedName>
</protein>
<dbReference type="InterPro" id="IPR013955">
    <property type="entry name" value="Rep_factor-A_C"/>
</dbReference>
<dbReference type="GO" id="GO:0008270">
    <property type="term" value="F:zinc ion binding"/>
    <property type="evidence" value="ECO:0007669"/>
    <property type="project" value="UniProtKB-KW"/>
</dbReference>
<dbReference type="CDD" id="cd04475">
    <property type="entry name" value="RPA1_DBD_B"/>
    <property type="match status" value="1"/>
</dbReference>
<dbReference type="GeneID" id="17038412"/>
<dbReference type="GO" id="GO:0006281">
    <property type="term" value="P:DNA repair"/>
    <property type="evidence" value="ECO:0007669"/>
    <property type="project" value="UniProtKB-KW"/>
</dbReference>
<dbReference type="Pfam" id="PF04057">
    <property type="entry name" value="Rep-A_N"/>
    <property type="match status" value="1"/>
</dbReference>
<keyword evidence="11 12" id="KW-0539">Nucleus</keyword>
<dbReference type="InterPro" id="IPR004591">
    <property type="entry name" value="Rfa1"/>
</dbReference>
<comment type="subcellular location">
    <subcellularLocation>
        <location evidence="1 12">Nucleus</location>
    </subcellularLocation>
</comment>
<evidence type="ECO:0000259" key="14">
    <source>
        <dbReference type="Pfam" id="PF08646"/>
    </source>
</evidence>
<dbReference type="AlphaFoldDB" id="I0YPW7"/>
<evidence type="ECO:0000256" key="6">
    <source>
        <dbReference type="ARBA" id="ARBA00022771"/>
    </source>
</evidence>
<keyword evidence="10" id="KW-0234">DNA repair</keyword>
<evidence type="ECO:0000256" key="11">
    <source>
        <dbReference type="ARBA" id="ARBA00023242"/>
    </source>
</evidence>
<evidence type="ECO:0000256" key="3">
    <source>
        <dbReference type="ARBA" id="ARBA00022705"/>
    </source>
</evidence>
<keyword evidence="3 12" id="KW-0235">DNA replication</keyword>
<dbReference type="GO" id="GO:0003677">
    <property type="term" value="F:DNA binding"/>
    <property type="evidence" value="ECO:0007669"/>
    <property type="project" value="UniProtKB-KW"/>
</dbReference>
<keyword evidence="9" id="KW-0233">DNA recombination</keyword>
<dbReference type="STRING" id="574566.I0YPW7"/>
<evidence type="ECO:0000256" key="12">
    <source>
        <dbReference type="RuleBase" id="RU364130"/>
    </source>
</evidence>
<evidence type="ECO:0000256" key="2">
    <source>
        <dbReference type="ARBA" id="ARBA00005690"/>
    </source>
</evidence>
<comment type="subunit">
    <text evidence="12">Heterotrimer of RPA1, RPA2 and RPA3 (canonical replication protein A complex).</text>
</comment>
<accession>I0YPW7</accession>
<evidence type="ECO:0000256" key="5">
    <source>
        <dbReference type="ARBA" id="ARBA00022763"/>
    </source>
</evidence>
<keyword evidence="6 12" id="KW-0863">Zinc-finger</keyword>
<keyword evidence="8 12" id="KW-0238">DNA-binding</keyword>
<evidence type="ECO:0000256" key="1">
    <source>
        <dbReference type="ARBA" id="ARBA00004123"/>
    </source>
</evidence>
<name>I0YPW7_COCSC</name>
<dbReference type="PANTHER" id="PTHR47165:SF4">
    <property type="entry name" value="OS03G0429900 PROTEIN"/>
    <property type="match status" value="1"/>
</dbReference>
<feature type="domain" description="Replication protein A OB" evidence="15">
    <location>
        <begin position="327"/>
        <end position="430"/>
    </location>
</feature>
<dbReference type="GO" id="GO:0005634">
    <property type="term" value="C:nucleus"/>
    <property type="evidence" value="ECO:0007669"/>
    <property type="project" value="UniProtKB-SubCell"/>
</dbReference>
<comment type="similarity">
    <text evidence="2 12">Belongs to the replication factor A protein 1 family.</text>
</comment>
<gene>
    <name evidence="16" type="ORF">COCSUDRAFT_18576</name>
</gene>
<keyword evidence="5" id="KW-0227">DNA damage</keyword>
<evidence type="ECO:0000256" key="7">
    <source>
        <dbReference type="ARBA" id="ARBA00022833"/>
    </source>
</evidence>
<evidence type="ECO:0000256" key="10">
    <source>
        <dbReference type="ARBA" id="ARBA00023204"/>
    </source>
</evidence>
<evidence type="ECO:0000256" key="4">
    <source>
        <dbReference type="ARBA" id="ARBA00022723"/>
    </source>
</evidence>
<dbReference type="InterPro" id="IPR031657">
    <property type="entry name" value="REPA_OB_2"/>
</dbReference>
<feature type="domain" description="Replication factor A C-terminal" evidence="14">
    <location>
        <begin position="491"/>
        <end position="629"/>
    </location>
</feature>
<dbReference type="InterPro" id="IPR047192">
    <property type="entry name" value="Euk_RPA1_DBD_C"/>
</dbReference>
<evidence type="ECO:0000313" key="17">
    <source>
        <dbReference type="Proteomes" id="UP000007264"/>
    </source>
</evidence>
<dbReference type="GO" id="GO:0006260">
    <property type="term" value="P:DNA replication"/>
    <property type="evidence" value="ECO:0007669"/>
    <property type="project" value="UniProtKB-KW"/>
</dbReference>
<sequence>MAQPLPPLSAGAVQAIADGAQDIKAVVQIIGVKPVPNKGDGKQRHRLALSDGQHWITAIPATQLDDLVTNQVVVVGSVIRLEEYLFNNVNNRQVLILLQLDNLGISDKMADATEVGKGQNSGGNAGGPAPLLGGAGSGPYAAINGEDAPLYEADMTACAAGGYGGGGGGGGGGYGQNGNYKGHGPIARNEAPPRIVPISSLNSYQSHWTIKARITNKSEIRRYSNAPKCAWCMHAGKLFSFELLDAQGGEIRGCGFNQCVDKFEPIMQQGAVIMMSKASLKNKKPGSAFNNTRHDYEITLEPNTVIEVCEEDERAIPKMQYHFIKVKELNDKFANETVDIIGIVDKVDPSAVIQTREGKELMKRNISIRDDSGASVEITLWGTYSSEPGDQLEEVFNGGVHSVLALKNAKIGDYNGRTLSTVSTTTLTVDPDVPEAGHLRHWFDSAGGAAAPVSALTSGSGASVGGGKGDRRVTLATIKEEALGTNSTNAWVQIVCTITFVKSDPIAYPACTLQYNGKQCNKKVTDSGGGDGPNRWWCERCSAACEAEYRYMLNLNIEDHSGKEWVTAFQEEGKQIIGYTANEMQELKEAESPLFEARLNDVKCRSYLFKLKVSEDTWQDEQRIRINVVR</sequence>
<dbReference type="NCBIfam" id="TIGR00617">
    <property type="entry name" value="rpa1"/>
    <property type="match status" value="1"/>
</dbReference>
<dbReference type="eggNOG" id="KOG0851">
    <property type="taxonomic scope" value="Eukaryota"/>
</dbReference>
<dbReference type="InterPro" id="IPR012340">
    <property type="entry name" value="NA-bd_OB-fold"/>
</dbReference>
<dbReference type="Pfam" id="PF08646">
    <property type="entry name" value="Rep_fac-A_C"/>
    <property type="match status" value="1"/>
</dbReference>
<dbReference type="EMBL" id="AGSI01000015">
    <property type="protein sequence ID" value="EIE20436.1"/>
    <property type="molecule type" value="Genomic_DNA"/>
</dbReference>
<dbReference type="CDD" id="cd04476">
    <property type="entry name" value="RPA1_DBD_C"/>
    <property type="match status" value="1"/>
</dbReference>
<dbReference type="KEGG" id="csl:COCSUDRAFT_18576"/>
<dbReference type="CDD" id="cd04474">
    <property type="entry name" value="RPA1_DBD_A"/>
    <property type="match status" value="1"/>
</dbReference>
<keyword evidence="4 12" id="KW-0479">Metal-binding</keyword>
<dbReference type="FunFam" id="2.40.50.140:FF:000064">
    <property type="entry name" value="Replication protein A subunit"/>
    <property type="match status" value="1"/>
</dbReference>
<dbReference type="Proteomes" id="UP000007264">
    <property type="component" value="Unassembled WGS sequence"/>
</dbReference>
<evidence type="ECO:0000313" key="16">
    <source>
        <dbReference type="EMBL" id="EIE20436.1"/>
    </source>
</evidence>
<dbReference type="FunFam" id="2.40.50.140:FF:000090">
    <property type="entry name" value="Replication protein A subunit"/>
    <property type="match status" value="1"/>
</dbReference>
<dbReference type="FunFam" id="2.40.50.140:FF:000041">
    <property type="entry name" value="Replication protein A subunit"/>
    <property type="match status" value="1"/>
</dbReference>
<keyword evidence="17" id="KW-1185">Reference proteome</keyword>